<organism evidence="2">
    <name type="scientific">uncultured Caudovirales phage</name>
    <dbReference type="NCBI Taxonomy" id="2100421"/>
    <lineage>
        <taxon>Viruses</taxon>
        <taxon>Duplodnaviria</taxon>
        <taxon>Heunggongvirae</taxon>
        <taxon>Uroviricota</taxon>
        <taxon>Caudoviricetes</taxon>
        <taxon>Peduoviridae</taxon>
        <taxon>Maltschvirus</taxon>
        <taxon>Maltschvirus maltsch</taxon>
    </lineage>
</organism>
<protein>
    <recommendedName>
        <fullName evidence="1">DUF7936 domain-containing protein</fullName>
    </recommendedName>
</protein>
<dbReference type="EMBL" id="LR796208">
    <property type="protein sequence ID" value="CAB4126814.1"/>
    <property type="molecule type" value="Genomic_DNA"/>
</dbReference>
<dbReference type="InterPro" id="IPR057696">
    <property type="entry name" value="DUF7936"/>
</dbReference>
<dbReference type="Pfam" id="PF25590">
    <property type="entry name" value="DUF7936"/>
    <property type="match status" value="1"/>
</dbReference>
<feature type="domain" description="DUF7936" evidence="1">
    <location>
        <begin position="2"/>
        <end position="108"/>
    </location>
</feature>
<name>A0A6J5KWJ0_9CAUD</name>
<evidence type="ECO:0000259" key="1">
    <source>
        <dbReference type="Pfam" id="PF25590"/>
    </source>
</evidence>
<sequence>MTITTTWSIKQLDCKPQVGSMTDYVVTAHWLLTGTDGTYKDSAYGSVSFTEDANKPNYTPFNELTNEIVVSWVKSTLGDKKVAKLETSIINQINDQITPPIVTPQLPWA</sequence>
<proteinExistence type="predicted"/>
<evidence type="ECO:0000313" key="2">
    <source>
        <dbReference type="EMBL" id="CAB4126814.1"/>
    </source>
</evidence>
<accession>A0A6J5KWJ0</accession>
<reference evidence="2" key="1">
    <citation type="submission" date="2020-04" db="EMBL/GenBank/DDBJ databases">
        <authorList>
            <person name="Chiriac C."/>
            <person name="Salcher M."/>
            <person name="Ghai R."/>
            <person name="Kavagutti S V."/>
        </authorList>
    </citation>
    <scope>NUCLEOTIDE SEQUENCE</scope>
</reference>
<gene>
    <name evidence="2" type="ORF">UFOVP84_25</name>
</gene>